<sequence length="166" mass="17591">MSLRITVITVGIVALFGLLFAPRGPLGASVWPEPAHAAEPVGMQLPLFVVLGLFEAVAMGLGVAFLLFGWRYTKRVFAATPRLAPPAHVSVAWLLGSWWVHDNLHMVLGSENLSTLLALEYGFHVTLMIAGGILAASVYALARDAGRSRPEARAGSGDSGLESISD</sequence>
<organism evidence="3 4">
    <name type="scientific">Natronobacterium lacisalsi AJ5</name>
    <dbReference type="NCBI Taxonomy" id="358396"/>
    <lineage>
        <taxon>Archaea</taxon>
        <taxon>Methanobacteriati</taxon>
        <taxon>Methanobacteriota</taxon>
        <taxon>Stenosarchaea group</taxon>
        <taxon>Halobacteria</taxon>
        <taxon>Halobacteriales</taxon>
        <taxon>Natrialbaceae</taxon>
        <taxon>Natronobacterium</taxon>
    </lineage>
</organism>
<dbReference type="Proteomes" id="UP000011555">
    <property type="component" value="Unassembled WGS sequence"/>
</dbReference>
<evidence type="ECO:0000256" key="1">
    <source>
        <dbReference type="SAM" id="Phobius"/>
    </source>
</evidence>
<feature type="transmembrane region" description="Helical" evidence="1">
    <location>
        <begin position="82"/>
        <end position="101"/>
    </location>
</feature>
<keyword evidence="1" id="KW-0472">Membrane</keyword>
<dbReference type="Proteomes" id="UP000186547">
    <property type="component" value="Chromosome"/>
</dbReference>
<proteinExistence type="predicted"/>
<keyword evidence="1" id="KW-1133">Transmembrane helix</keyword>
<evidence type="ECO:0000313" key="4">
    <source>
        <dbReference type="Proteomes" id="UP000011555"/>
    </source>
</evidence>
<reference evidence="3 4" key="2">
    <citation type="journal article" date="2014" name="PLoS Genet.">
        <title>Phylogenetically driven sequencing of extremely halophilic archaea reveals strategies for static and dynamic osmo-response.</title>
        <authorList>
            <person name="Becker E.A."/>
            <person name="Seitzer P.M."/>
            <person name="Tritt A."/>
            <person name="Larsen D."/>
            <person name="Krusor M."/>
            <person name="Yao A.I."/>
            <person name="Wu D."/>
            <person name="Madern D."/>
            <person name="Eisen J.A."/>
            <person name="Darling A.E."/>
            <person name="Facciotti M.T."/>
        </authorList>
    </citation>
    <scope>NUCLEOTIDE SEQUENCE [LARGE SCALE GENOMIC DNA]</scope>
    <source>
        <strain evidence="3 4">AJ5</strain>
    </source>
</reference>
<gene>
    <name evidence="3" type="ORF">C445_01966</name>
    <name evidence="2" type="ORF">CHINAEXTREME_07595</name>
</gene>
<dbReference type="KEGG" id="hlc:CHINAEXTREME07595"/>
<keyword evidence="4" id="KW-1185">Reference proteome</keyword>
<feature type="transmembrane region" description="Helical" evidence="1">
    <location>
        <begin position="47"/>
        <end position="70"/>
    </location>
</feature>
<dbReference type="RefSeq" id="WP_007140149.1">
    <property type="nucleotide sequence ID" value="NZ_AOLZ01000013.1"/>
</dbReference>
<dbReference type="AlphaFoldDB" id="M0LXA6"/>
<dbReference type="EMBL" id="AOLZ01000013">
    <property type="protein sequence ID" value="EMA36969.1"/>
    <property type="molecule type" value="Genomic_DNA"/>
</dbReference>
<protein>
    <submittedName>
        <fullName evidence="3">Amino acid adenylation domain-containing protein</fullName>
    </submittedName>
</protein>
<dbReference type="EMBL" id="CP019285">
    <property type="protein sequence ID" value="APW97643.1"/>
    <property type="molecule type" value="Genomic_DNA"/>
</dbReference>
<dbReference type="GeneID" id="30920977"/>
<name>M0LXA6_NATLA</name>
<evidence type="ECO:0000313" key="2">
    <source>
        <dbReference type="EMBL" id="APW97643.1"/>
    </source>
</evidence>
<evidence type="ECO:0000313" key="3">
    <source>
        <dbReference type="EMBL" id="EMA36969.1"/>
    </source>
</evidence>
<keyword evidence="1" id="KW-0812">Transmembrane</keyword>
<feature type="transmembrane region" description="Helical" evidence="1">
    <location>
        <begin position="121"/>
        <end position="142"/>
    </location>
</feature>
<evidence type="ECO:0000313" key="5">
    <source>
        <dbReference type="Proteomes" id="UP000186547"/>
    </source>
</evidence>
<accession>M0LXA6</accession>
<reference evidence="2" key="3">
    <citation type="submission" date="2017-01" db="EMBL/GenBank/DDBJ databases">
        <authorList>
            <person name="Mah S.A."/>
            <person name="Swanson W.J."/>
            <person name="Moy G.W."/>
            <person name="Vacquier V.D."/>
        </authorList>
    </citation>
    <scope>NUCLEOTIDE SEQUENCE</scope>
    <source>
        <strain evidence="2">AJ5</strain>
    </source>
</reference>
<reference evidence="2 5" key="1">
    <citation type="journal article" date="2011" name="J. Bacteriol.">
        <title>Genome sequence of Halobiforma lacisalsi AJ5, an extremely halophilic archaeon which harbors a bop gene.</title>
        <authorList>
            <person name="Jiang X."/>
            <person name="Wang S."/>
            <person name="Cheng H."/>
            <person name="Huo Y."/>
            <person name="Zhang X."/>
            <person name="Zhu X."/>
            <person name="Han X."/>
            <person name="Ni P."/>
            <person name="Wu M."/>
        </authorList>
    </citation>
    <scope>NUCLEOTIDE SEQUENCE [LARGE SCALE GENOMIC DNA]</scope>
    <source>
        <strain evidence="2 5">AJ5</strain>
    </source>
</reference>